<dbReference type="Gene3D" id="3.30.559.30">
    <property type="entry name" value="Nonribosomal peptide synthetase, condensation domain"/>
    <property type="match status" value="1"/>
</dbReference>
<keyword evidence="4" id="KW-1185">Reference proteome</keyword>
<dbReference type="Gene3D" id="2.30.38.10">
    <property type="entry name" value="Luciferase, Domain 3"/>
    <property type="match status" value="1"/>
</dbReference>
<name>A0ABT8LK53_9BACT</name>
<dbReference type="InterPro" id="IPR023213">
    <property type="entry name" value="CAT-like_dom_sf"/>
</dbReference>
<dbReference type="SUPFAM" id="SSF56801">
    <property type="entry name" value="Acetyl-CoA synthetase-like"/>
    <property type="match status" value="1"/>
</dbReference>
<dbReference type="Gene3D" id="3.30.559.10">
    <property type="entry name" value="Chloramphenicol acetyltransferase-like domain"/>
    <property type="match status" value="1"/>
</dbReference>
<dbReference type="InterPro" id="IPR025110">
    <property type="entry name" value="AMP-bd_C"/>
</dbReference>
<sequence>MMPYTLSFQSMTTPSMDTHKALPEILPEPTNTQDHREKSKSQLSPLSPAQRRLWYLSQYQNVGGSYNLIQQYELTGALEVSNLEDSVKAIIQRHPALRTTFREIGNDVFREIHESIPFKVTFHNLSQTTKEGRAQKIEELSLVEANHVFDLKRGPLLAVTVVWLGEQKYRLLLNMHHIISDGWSFEIFKKELALGYNARIKGQTASLPALQDLGIHDDSDNDNWEKQIAYWQHQFKNVPQLLELPTNKVRPSTQTFNGKRITFSIDRQTHANFTRVCRKDDCSDYIGFLSAFKILLSRYAGKEDIVVGSPFSGRHRDESKKEHIDVFVRTIPLRTTIEGHLNFCDTLKATGTTISEAFKNQDIPFDKLVEAINPERNPSFSPIFQVMFAYQNYKKEAFVMDNLTITKVEKAVTHAKFDLTLEITEEHSGQLNCAFDYNVDIYDDEMIRRLVDHYQILVQRLAENRELPVKDIPILTDKEHEEMVFHWNETSKPYPKDKCFHQLFEEQVKKTPNAIALSFGKKSMTYDALNRKANKLAHLLISMGIEKEDFVGIQLDRSFEMVISVLAVLKSGGAYVAIDPEYPVQRKEYMLHDAAIKFLLSTANHCSNLTKINLHTILVDQDSAGLIASESDKNPNRQISVNDLAYMIYTSGSTGQPKGVLIEHKGLPNLIIDHIRKYELRQGHCVLQFASLSFDASICEIGMALLSGATLCIAQKDQILPGPDLIRLLNQKKISHVTLPPSALSILPKAKLPHLKVITVTGEACPEMLVDKWSAGRKFFNGYGPSEATIGATISEFRKGTKKTAIGRPFANYKTYLLDDNLKPVPVGVPGEIYIGGIGLARGYYNNEDATNKKFINNPFTNNGEKIYKTGDIGRYLPNGDIDFIGRIDNLVKLRGMRIELGEIETAINDIPNVNQCKVVLSDEGPAMQKIIAYYTVDSKGVAKEQLKLLAEDKLPKHMVPAIFYKIDQFPKSPNGKIDIKALPKVDLSIENADKKIVAPRNDTEKAIMEIWVDTLNIEQISIHDNFFDLGGHSLLAVYMVTQIEKRMGVNIVVSALMKFPTIARLSNWIIQEQQDTEEKNTIVPIREEGTQTPLFLLHTPSGNVLSYYQLAAHLPADYPVYGVQIDELGSDGKPYYSLKDMATYYARKIRKFKPQGPYHLGGYCFGGLLAYEVSRELQSQGQKVDIVFLIGSRFPSNDLPKIIIGENETISVLEATGDSPKTKPAKSFLGSMRSRAFYLKKRLLKYGWLKAFQLYKAKNWVLPSHLMDYKLIHHEMIRGHHPQSYHGNVILIQPDGKSHKAHMKSLESWRKLVTGKVYDYRVPGEQAELLKEPAVDELATLMGKVLASHNIAKFSADPRISNSTTKP</sequence>
<dbReference type="InterPro" id="IPR001031">
    <property type="entry name" value="Thioesterase"/>
</dbReference>
<dbReference type="Pfam" id="PF00975">
    <property type="entry name" value="Thioesterase"/>
    <property type="match status" value="1"/>
</dbReference>
<feature type="domain" description="Carrier" evidence="2">
    <location>
        <begin position="999"/>
        <end position="1074"/>
    </location>
</feature>
<dbReference type="NCBIfam" id="TIGR01733">
    <property type="entry name" value="AA-adenyl-dom"/>
    <property type="match status" value="1"/>
</dbReference>
<organism evidence="3 4">
    <name type="scientific">Agaribacillus aureus</name>
    <dbReference type="NCBI Taxonomy" id="3051825"/>
    <lineage>
        <taxon>Bacteria</taxon>
        <taxon>Pseudomonadati</taxon>
        <taxon>Bacteroidota</taxon>
        <taxon>Cytophagia</taxon>
        <taxon>Cytophagales</taxon>
        <taxon>Splendidivirgaceae</taxon>
        <taxon>Agaribacillus</taxon>
    </lineage>
</organism>
<dbReference type="InterPro" id="IPR010071">
    <property type="entry name" value="AA_adenyl_dom"/>
</dbReference>
<dbReference type="Pfam" id="PF00501">
    <property type="entry name" value="AMP-binding"/>
    <property type="match status" value="1"/>
</dbReference>
<dbReference type="PROSITE" id="PS00455">
    <property type="entry name" value="AMP_BINDING"/>
    <property type="match status" value="1"/>
</dbReference>
<dbReference type="PROSITE" id="PS00018">
    <property type="entry name" value="EF_HAND_1"/>
    <property type="match status" value="1"/>
</dbReference>
<gene>
    <name evidence="3" type="ORF">QQ020_35280</name>
</gene>
<evidence type="ECO:0000313" key="4">
    <source>
        <dbReference type="Proteomes" id="UP001172083"/>
    </source>
</evidence>
<dbReference type="Pfam" id="PF00550">
    <property type="entry name" value="PP-binding"/>
    <property type="match status" value="1"/>
</dbReference>
<dbReference type="Gene3D" id="1.10.1200.10">
    <property type="entry name" value="ACP-like"/>
    <property type="match status" value="1"/>
</dbReference>
<dbReference type="Proteomes" id="UP001172083">
    <property type="component" value="Unassembled WGS sequence"/>
</dbReference>
<dbReference type="SUPFAM" id="SSF47336">
    <property type="entry name" value="ACP-like"/>
    <property type="match status" value="1"/>
</dbReference>
<dbReference type="CDD" id="cd19531">
    <property type="entry name" value="LCL_NRPS-like"/>
    <property type="match status" value="1"/>
</dbReference>
<dbReference type="InterPro" id="IPR000873">
    <property type="entry name" value="AMP-dep_synth/lig_dom"/>
</dbReference>
<evidence type="ECO:0000259" key="2">
    <source>
        <dbReference type="PROSITE" id="PS50075"/>
    </source>
</evidence>
<dbReference type="Gene3D" id="3.40.50.1820">
    <property type="entry name" value="alpha/beta hydrolase"/>
    <property type="match status" value="1"/>
</dbReference>
<dbReference type="PROSITE" id="PS50075">
    <property type="entry name" value="CARRIER"/>
    <property type="match status" value="1"/>
</dbReference>
<dbReference type="SUPFAM" id="SSF53474">
    <property type="entry name" value="alpha/beta-Hydrolases"/>
    <property type="match status" value="1"/>
</dbReference>
<evidence type="ECO:0000256" key="1">
    <source>
        <dbReference type="SAM" id="MobiDB-lite"/>
    </source>
</evidence>
<dbReference type="InterPro" id="IPR029058">
    <property type="entry name" value="AB_hydrolase_fold"/>
</dbReference>
<dbReference type="Gene3D" id="3.40.50.980">
    <property type="match status" value="2"/>
</dbReference>
<accession>A0ABT8LK53</accession>
<dbReference type="Gene3D" id="3.30.300.30">
    <property type="match status" value="1"/>
</dbReference>
<dbReference type="InterPro" id="IPR001242">
    <property type="entry name" value="Condensation_dom"/>
</dbReference>
<dbReference type="InterPro" id="IPR045851">
    <property type="entry name" value="AMP-bd_C_sf"/>
</dbReference>
<dbReference type="Pfam" id="PF00668">
    <property type="entry name" value="Condensation"/>
    <property type="match status" value="1"/>
</dbReference>
<dbReference type="InterPro" id="IPR020845">
    <property type="entry name" value="AMP-binding_CS"/>
</dbReference>
<feature type="region of interest" description="Disordered" evidence="1">
    <location>
        <begin position="25"/>
        <end position="45"/>
    </location>
</feature>
<dbReference type="InterPro" id="IPR018247">
    <property type="entry name" value="EF_Hand_1_Ca_BS"/>
</dbReference>
<dbReference type="SUPFAM" id="SSF52777">
    <property type="entry name" value="CoA-dependent acyltransferases"/>
    <property type="match status" value="2"/>
</dbReference>
<reference evidence="3" key="1">
    <citation type="submission" date="2023-06" db="EMBL/GenBank/DDBJ databases">
        <title>Genomic of Agaribacillus aureum.</title>
        <authorList>
            <person name="Wang G."/>
        </authorList>
    </citation>
    <scope>NUCLEOTIDE SEQUENCE</scope>
    <source>
        <strain evidence="3">BMA12</strain>
    </source>
</reference>
<proteinExistence type="predicted"/>
<dbReference type="PANTHER" id="PTHR45527:SF1">
    <property type="entry name" value="FATTY ACID SYNTHASE"/>
    <property type="match status" value="1"/>
</dbReference>
<dbReference type="InterPro" id="IPR036736">
    <property type="entry name" value="ACP-like_sf"/>
</dbReference>
<dbReference type="Pfam" id="PF13193">
    <property type="entry name" value="AMP-binding_C"/>
    <property type="match status" value="1"/>
</dbReference>
<dbReference type="InterPro" id="IPR009081">
    <property type="entry name" value="PP-bd_ACP"/>
</dbReference>
<comment type="caution">
    <text evidence="3">The sequence shown here is derived from an EMBL/GenBank/DDBJ whole genome shotgun (WGS) entry which is preliminary data.</text>
</comment>
<evidence type="ECO:0000313" key="3">
    <source>
        <dbReference type="EMBL" id="MDN5217391.1"/>
    </source>
</evidence>
<dbReference type="PANTHER" id="PTHR45527">
    <property type="entry name" value="NONRIBOSOMAL PEPTIDE SYNTHETASE"/>
    <property type="match status" value="1"/>
</dbReference>
<dbReference type="EMBL" id="JAUJEB010000016">
    <property type="protein sequence ID" value="MDN5217391.1"/>
    <property type="molecule type" value="Genomic_DNA"/>
</dbReference>
<protein>
    <submittedName>
        <fullName evidence="3">Amino acid adenylation domain-containing protein</fullName>
    </submittedName>
</protein>